<dbReference type="AlphaFoldDB" id="A0AAD7K5H7"/>
<accession>A0AAD7K5H7</accession>
<protein>
    <submittedName>
        <fullName evidence="1">Uncharacterized protein</fullName>
    </submittedName>
</protein>
<dbReference type="InterPro" id="IPR011059">
    <property type="entry name" value="Metal-dep_hydrolase_composite"/>
</dbReference>
<dbReference type="EMBL" id="JARKIB010000008">
    <property type="protein sequence ID" value="KAJ7777094.1"/>
    <property type="molecule type" value="Genomic_DNA"/>
</dbReference>
<evidence type="ECO:0000313" key="1">
    <source>
        <dbReference type="EMBL" id="KAJ7777094.1"/>
    </source>
</evidence>
<evidence type="ECO:0000313" key="2">
    <source>
        <dbReference type="Proteomes" id="UP001215598"/>
    </source>
</evidence>
<comment type="caution">
    <text evidence="1">The sequence shown here is derived from an EMBL/GenBank/DDBJ whole genome shotgun (WGS) entry which is preliminary data.</text>
</comment>
<dbReference type="Proteomes" id="UP001215598">
    <property type="component" value="Unassembled WGS sequence"/>
</dbReference>
<proteinExistence type="predicted"/>
<organism evidence="1 2">
    <name type="scientific">Mycena metata</name>
    <dbReference type="NCBI Taxonomy" id="1033252"/>
    <lineage>
        <taxon>Eukaryota</taxon>
        <taxon>Fungi</taxon>
        <taxon>Dikarya</taxon>
        <taxon>Basidiomycota</taxon>
        <taxon>Agaricomycotina</taxon>
        <taxon>Agaricomycetes</taxon>
        <taxon>Agaricomycetidae</taxon>
        <taxon>Agaricales</taxon>
        <taxon>Marasmiineae</taxon>
        <taxon>Mycenaceae</taxon>
        <taxon>Mycena</taxon>
    </lineage>
</organism>
<dbReference type="Gene3D" id="2.30.40.10">
    <property type="entry name" value="Urease, subunit C, domain 1"/>
    <property type="match status" value="1"/>
</dbReference>
<name>A0AAD7K5H7_9AGAR</name>
<gene>
    <name evidence="1" type="ORF">B0H16DRAFT_948057</name>
</gene>
<dbReference type="GO" id="GO:0016810">
    <property type="term" value="F:hydrolase activity, acting on carbon-nitrogen (but not peptide) bonds"/>
    <property type="evidence" value="ECO:0007669"/>
    <property type="project" value="InterPro"/>
</dbReference>
<reference evidence="1" key="1">
    <citation type="submission" date="2023-03" db="EMBL/GenBank/DDBJ databases">
        <title>Massive genome expansion in bonnet fungi (Mycena s.s.) driven by repeated elements and novel gene families across ecological guilds.</title>
        <authorList>
            <consortium name="Lawrence Berkeley National Laboratory"/>
            <person name="Harder C.B."/>
            <person name="Miyauchi S."/>
            <person name="Viragh M."/>
            <person name="Kuo A."/>
            <person name="Thoen E."/>
            <person name="Andreopoulos B."/>
            <person name="Lu D."/>
            <person name="Skrede I."/>
            <person name="Drula E."/>
            <person name="Henrissat B."/>
            <person name="Morin E."/>
            <person name="Kohler A."/>
            <person name="Barry K."/>
            <person name="LaButti K."/>
            <person name="Morin E."/>
            <person name="Salamov A."/>
            <person name="Lipzen A."/>
            <person name="Mereny Z."/>
            <person name="Hegedus B."/>
            <person name="Baldrian P."/>
            <person name="Stursova M."/>
            <person name="Weitz H."/>
            <person name="Taylor A."/>
            <person name="Grigoriev I.V."/>
            <person name="Nagy L.G."/>
            <person name="Martin F."/>
            <person name="Kauserud H."/>
        </authorList>
    </citation>
    <scope>NUCLEOTIDE SEQUENCE</scope>
    <source>
        <strain evidence="1">CBHHK182m</strain>
    </source>
</reference>
<keyword evidence="2" id="KW-1185">Reference proteome</keyword>
<dbReference type="SUPFAM" id="SSF51338">
    <property type="entry name" value="Composite domain of metallo-dependent hydrolases"/>
    <property type="match status" value="1"/>
</dbReference>
<sequence>MLAKFDLLVMNGLVVTASDISSFDIAIKDGKIHTLAPSFSLEDIWGRAGYRR</sequence>